<sequence length="247" mass="27879">MIKILFSIFAFTVCCNLLLVKSAIIDNFITERDKEISINTPATIVGSKLACTSLCLKDNDCCFANYRDETKECILGTLDKCHAATKTAIGWLLLRKGKAYNNKVFFYLADALSWFDAQAYCNSFGMRLATVGSSNENEFLKSVTNRLSGIWLGGSDLLTEGNWNWDKPSRKITYFDWGRVYFPQPDNLSSDPSDGDCLIYSPCDPYGTKYQWADQGCRIPYPFLCERIVRVDNGTWPVEFNKTIGST</sequence>
<dbReference type="AlphaFoldDB" id="A0A6J8CTK3"/>
<evidence type="ECO:0000256" key="1">
    <source>
        <dbReference type="SAM" id="SignalP"/>
    </source>
</evidence>
<protein>
    <recommendedName>
        <fullName evidence="2">C-type lectin domain-containing protein</fullName>
    </recommendedName>
</protein>
<evidence type="ECO:0000259" key="2">
    <source>
        <dbReference type="PROSITE" id="PS50041"/>
    </source>
</evidence>
<dbReference type="CDD" id="cd00037">
    <property type="entry name" value="CLECT"/>
    <property type="match status" value="1"/>
</dbReference>
<feature type="domain" description="C-type lectin" evidence="2">
    <location>
        <begin position="100"/>
        <end position="226"/>
    </location>
</feature>
<keyword evidence="1" id="KW-0732">Signal</keyword>
<evidence type="ECO:0000313" key="4">
    <source>
        <dbReference type="Proteomes" id="UP000507470"/>
    </source>
</evidence>
<dbReference type="InterPro" id="IPR016187">
    <property type="entry name" value="CTDL_fold"/>
</dbReference>
<dbReference type="InterPro" id="IPR016186">
    <property type="entry name" value="C-type_lectin-like/link_sf"/>
</dbReference>
<dbReference type="EMBL" id="CACVKT020005971">
    <property type="protein sequence ID" value="CAC5399051.1"/>
    <property type="molecule type" value="Genomic_DNA"/>
</dbReference>
<keyword evidence="4" id="KW-1185">Reference proteome</keyword>
<dbReference type="InterPro" id="IPR051004">
    <property type="entry name" value="DC-SIGN_domain-containing"/>
</dbReference>
<dbReference type="PANTHER" id="PTHR22802">
    <property type="entry name" value="C-TYPE LECTIN SUPERFAMILY MEMBER"/>
    <property type="match status" value="1"/>
</dbReference>
<dbReference type="Gene3D" id="3.10.100.10">
    <property type="entry name" value="Mannose-Binding Protein A, subunit A"/>
    <property type="match status" value="1"/>
</dbReference>
<organism evidence="3 4">
    <name type="scientific">Mytilus coruscus</name>
    <name type="common">Sea mussel</name>
    <dbReference type="NCBI Taxonomy" id="42192"/>
    <lineage>
        <taxon>Eukaryota</taxon>
        <taxon>Metazoa</taxon>
        <taxon>Spiralia</taxon>
        <taxon>Lophotrochozoa</taxon>
        <taxon>Mollusca</taxon>
        <taxon>Bivalvia</taxon>
        <taxon>Autobranchia</taxon>
        <taxon>Pteriomorphia</taxon>
        <taxon>Mytilida</taxon>
        <taxon>Mytiloidea</taxon>
        <taxon>Mytilidae</taxon>
        <taxon>Mytilinae</taxon>
        <taxon>Mytilus</taxon>
    </lineage>
</organism>
<dbReference type="SMART" id="SM00034">
    <property type="entry name" value="CLECT"/>
    <property type="match status" value="1"/>
</dbReference>
<feature type="chain" id="PRO_5026875176" description="C-type lectin domain-containing protein" evidence="1">
    <location>
        <begin position="23"/>
        <end position="247"/>
    </location>
</feature>
<dbReference type="InterPro" id="IPR001304">
    <property type="entry name" value="C-type_lectin-like"/>
</dbReference>
<evidence type="ECO:0000313" key="3">
    <source>
        <dbReference type="EMBL" id="CAC5399051.1"/>
    </source>
</evidence>
<reference evidence="3 4" key="1">
    <citation type="submission" date="2020-06" db="EMBL/GenBank/DDBJ databases">
        <authorList>
            <person name="Li R."/>
            <person name="Bekaert M."/>
        </authorList>
    </citation>
    <scope>NUCLEOTIDE SEQUENCE [LARGE SCALE GENOMIC DNA]</scope>
    <source>
        <strain evidence="4">wild</strain>
    </source>
</reference>
<name>A0A6J8CTK3_MYTCO</name>
<dbReference type="SUPFAM" id="SSF56436">
    <property type="entry name" value="C-type lectin-like"/>
    <property type="match status" value="1"/>
</dbReference>
<gene>
    <name evidence="3" type="ORF">MCOR_33349</name>
</gene>
<dbReference type="OrthoDB" id="7747825at2759"/>
<proteinExistence type="predicted"/>
<dbReference type="PANTHER" id="PTHR22802:SF458">
    <property type="entry name" value="C-TYPE LECTIN DOMAIN-CONTAINING PROTEIN"/>
    <property type="match status" value="1"/>
</dbReference>
<dbReference type="Proteomes" id="UP000507470">
    <property type="component" value="Unassembled WGS sequence"/>
</dbReference>
<dbReference type="PROSITE" id="PS50041">
    <property type="entry name" value="C_TYPE_LECTIN_2"/>
    <property type="match status" value="1"/>
</dbReference>
<dbReference type="Pfam" id="PF00059">
    <property type="entry name" value="Lectin_C"/>
    <property type="match status" value="1"/>
</dbReference>
<accession>A0A6J8CTK3</accession>
<feature type="signal peptide" evidence="1">
    <location>
        <begin position="1"/>
        <end position="22"/>
    </location>
</feature>